<organism evidence="5 6">
    <name type="scientific">Porites lobata</name>
    <dbReference type="NCBI Taxonomy" id="104759"/>
    <lineage>
        <taxon>Eukaryota</taxon>
        <taxon>Metazoa</taxon>
        <taxon>Cnidaria</taxon>
        <taxon>Anthozoa</taxon>
        <taxon>Hexacorallia</taxon>
        <taxon>Scleractinia</taxon>
        <taxon>Fungiina</taxon>
        <taxon>Poritidae</taxon>
        <taxon>Porites</taxon>
    </lineage>
</organism>
<dbReference type="Proteomes" id="UP001159405">
    <property type="component" value="Unassembled WGS sequence"/>
</dbReference>
<name>A0ABN8QMP7_9CNID</name>
<evidence type="ECO:0000259" key="4">
    <source>
        <dbReference type="PROSITE" id="PS51715"/>
    </source>
</evidence>
<sequence>MEAERKKAIPLCLPNNCTWDSETGLSVSSEEERGYLYVVEEALEQLRKIKVPVCVVSIAGQYRKGKSFVLSEVFNQPEVFALGHDIRRKTM</sequence>
<accession>A0ABN8QMP7</accession>
<feature type="non-terminal residue" evidence="5">
    <location>
        <position position="91"/>
    </location>
</feature>
<dbReference type="Pfam" id="PF02263">
    <property type="entry name" value="GBP"/>
    <property type="match status" value="1"/>
</dbReference>
<keyword evidence="2" id="KW-0342">GTP-binding</keyword>
<dbReference type="InterPro" id="IPR030386">
    <property type="entry name" value="G_GB1_RHD3_dom"/>
</dbReference>
<protein>
    <recommendedName>
        <fullName evidence="4">GB1/RHD3-type G domain-containing protein</fullName>
    </recommendedName>
</protein>
<dbReference type="InterPro" id="IPR027417">
    <property type="entry name" value="P-loop_NTPase"/>
</dbReference>
<evidence type="ECO:0000313" key="5">
    <source>
        <dbReference type="EMBL" id="CAH3164943.1"/>
    </source>
</evidence>
<evidence type="ECO:0000256" key="3">
    <source>
        <dbReference type="PROSITE-ProRule" id="PRU01052"/>
    </source>
</evidence>
<gene>
    <name evidence="5" type="ORF">PLOB_00007033</name>
</gene>
<keyword evidence="1" id="KW-0547">Nucleotide-binding</keyword>
<comment type="similarity">
    <text evidence="3">Belongs to the TRAFAC class dynamin-like GTPase superfamily. GB1/RHD3 GTPase family.</text>
</comment>
<reference evidence="5 6" key="1">
    <citation type="submission" date="2022-05" db="EMBL/GenBank/DDBJ databases">
        <authorList>
            <consortium name="Genoscope - CEA"/>
            <person name="William W."/>
        </authorList>
    </citation>
    <scope>NUCLEOTIDE SEQUENCE [LARGE SCALE GENOMIC DNA]</scope>
</reference>
<evidence type="ECO:0000313" key="6">
    <source>
        <dbReference type="Proteomes" id="UP001159405"/>
    </source>
</evidence>
<dbReference type="Gene3D" id="3.40.50.300">
    <property type="entry name" value="P-loop containing nucleotide triphosphate hydrolases"/>
    <property type="match status" value="1"/>
</dbReference>
<keyword evidence="6" id="KW-1185">Reference proteome</keyword>
<proteinExistence type="inferred from homology"/>
<comment type="caution">
    <text evidence="5">The sequence shown here is derived from an EMBL/GenBank/DDBJ whole genome shotgun (WGS) entry which is preliminary data.</text>
</comment>
<dbReference type="InterPro" id="IPR015894">
    <property type="entry name" value="Guanylate-bd_N"/>
</dbReference>
<dbReference type="PROSITE" id="PS51715">
    <property type="entry name" value="G_GB1_RHD3"/>
    <property type="match status" value="1"/>
</dbReference>
<dbReference type="PANTHER" id="PTHR10751">
    <property type="entry name" value="GUANYLATE BINDING PROTEIN"/>
    <property type="match status" value="1"/>
</dbReference>
<evidence type="ECO:0000256" key="2">
    <source>
        <dbReference type="ARBA" id="ARBA00023134"/>
    </source>
</evidence>
<evidence type="ECO:0000256" key="1">
    <source>
        <dbReference type="ARBA" id="ARBA00022741"/>
    </source>
</evidence>
<dbReference type="EMBL" id="CALNXK010000131">
    <property type="protein sequence ID" value="CAH3164943.1"/>
    <property type="molecule type" value="Genomic_DNA"/>
</dbReference>
<feature type="domain" description="GB1/RHD3-type G" evidence="4">
    <location>
        <begin position="50"/>
        <end position="91"/>
    </location>
</feature>
<dbReference type="SUPFAM" id="SSF52540">
    <property type="entry name" value="P-loop containing nucleoside triphosphate hydrolases"/>
    <property type="match status" value="1"/>
</dbReference>